<organism evidence="1 2">
    <name type="scientific">Nostoc commune NIES-4072</name>
    <dbReference type="NCBI Taxonomy" id="2005467"/>
    <lineage>
        <taxon>Bacteria</taxon>
        <taxon>Bacillati</taxon>
        <taxon>Cyanobacteriota</taxon>
        <taxon>Cyanophyceae</taxon>
        <taxon>Nostocales</taxon>
        <taxon>Nostocaceae</taxon>
        <taxon>Nostoc</taxon>
    </lineage>
</organism>
<evidence type="ECO:0000313" key="1">
    <source>
        <dbReference type="EMBL" id="GBG19322.1"/>
    </source>
</evidence>
<name>A0A2R5FKM8_NOSCO</name>
<dbReference type="EMBL" id="BDUD01000001">
    <property type="protein sequence ID" value="GBG19322.1"/>
    <property type="molecule type" value="Genomic_DNA"/>
</dbReference>
<keyword evidence="2" id="KW-1185">Reference proteome</keyword>
<protein>
    <submittedName>
        <fullName evidence="1">Uncharacterized protein</fullName>
    </submittedName>
</protein>
<sequence length="89" mass="9943">MSDEILNNLASNQCCPECSGSDVVVGVDIGQDESQQVLLQCQDCFWEHRTTLKNIQDAGFCPSIPVENLQIHRTIIQFDGQTVLLEFTD</sequence>
<proteinExistence type="predicted"/>
<gene>
    <name evidence="1" type="ORF">NIES4072_29890</name>
</gene>
<reference evidence="1 2" key="1">
    <citation type="submission" date="2017-06" db="EMBL/GenBank/DDBJ databases">
        <title>Genome sequencing of cyanobaciteial culture collection at National Institute for Environmental Studies (NIES).</title>
        <authorList>
            <person name="Hirose Y."/>
            <person name="Shimura Y."/>
            <person name="Fujisawa T."/>
            <person name="Nakamura Y."/>
            <person name="Kawachi M."/>
        </authorList>
    </citation>
    <scope>NUCLEOTIDE SEQUENCE [LARGE SCALE GENOMIC DNA]</scope>
    <source>
        <strain evidence="1 2">NIES-4072</strain>
    </source>
</reference>
<accession>A0A2R5FKM8</accession>
<dbReference type="Proteomes" id="UP000245124">
    <property type="component" value="Unassembled WGS sequence"/>
</dbReference>
<comment type="caution">
    <text evidence="1">The sequence shown here is derived from an EMBL/GenBank/DDBJ whole genome shotgun (WGS) entry which is preliminary data.</text>
</comment>
<evidence type="ECO:0000313" key="2">
    <source>
        <dbReference type="Proteomes" id="UP000245124"/>
    </source>
</evidence>
<dbReference type="AlphaFoldDB" id="A0A2R5FKM8"/>
<dbReference type="RefSeq" id="WP_109009138.1">
    <property type="nucleotide sequence ID" value="NZ_BDUD01000001.1"/>
</dbReference>